<comment type="caution">
    <text evidence="2">The sequence shown here is derived from an EMBL/GenBank/DDBJ whole genome shotgun (WGS) entry which is preliminary data.</text>
</comment>
<feature type="chain" id="PRO_5026237915" description="Lumazine-binding protein" evidence="1">
    <location>
        <begin position="23"/>
        <end position="142"/>
    </location>
</feature>
<dbReference type="OrthoDB" id="764454at2"/>
<dbReference type="EMBL" id="WQLA01000001">
    <property type="protein sequence ID" value="MVN90238.1"/>
    <property type="molecule type" value="Genomic_DNA"/>
</dbReference>
<accession>A0A6I4I870</accession>
<dbReference type="RefSeq" id="WP_157540002.1">
    <property type="nucleotide sequence ID" value="NZ_WQLA01000001.1"/>
</dbReference>
<sequence length="142" mass="15628">MKTLKTLVLGIALLATAQFVKADETVKAVKSTKNNAVDAYVSAMTTGQSTELNNVIEENAKFSILRGNKVMSFSKSAMLQFAAENKDVRQDCKTNVEEVEGNEDMSIVKVEMNYGKFVRTNYVTVANTGDGWKITNVYSVVK</sequence>
<protein>
    <recommendedName>
        <fullName evidence="4">Lumazine-binding protein</fullName>
    </recommendedName>
</protein>
<dbReference type="InterPro" id="IPR039437">
    <property type="entry name" value="FrzH/put_lumazine-bd"/>
</dbReference>
<dbReference type="Proteomes" id="UP000434850">
    <property type="component" value="Unassembled WGS sequence"/>
</dbReference>
<organism evidence="2 3">
    <name type="scientific">Mucilaginibacter aquatilis</name>
    <dbReference type="NCBI Taxonomy" id="1517760"/>
    <lineage>
        <taxon>Bacteria</taxon>
        <taxon>Pseudomonadati</taxon>
        <taxon>Bacteroidota</taxon>
        <taxon>Sphingobacteriia</taxon>
        <taxon>Sphingobacteriales</taxon>
        <taxon>Sphingobacteriaceae</taxon>
        <taxon>Mucilaginibacter</taxon>
    </lineage>
</organism>
<dbReference type="Gene3D" id="3.10.450.50">
    <property type="match status" value="1"/>
</dbReference>
<dbReference type="AlphaFoldDB" id="A0A6I4I870"/>
<name>A0A6I4I870_9SPHI</name>
<dbReference type="Pfam" id="PF12893">
    <property type="entry name" value="Lumazine_bd_2"/>
    <property type="match status" value="1"/>
</dbReference>
<dbReference type="InterPro" id="IPR032710">
    <property type="entry name" value="NTF2-like_dom_sf"/>
</dbReference>
<keyword evidence="3" id="KW-1185">Reference proteome</keyword>
<evidence type="ECO:0000313" key="2">
    <source>
        <dbReference type="EMBL" id="MVN90238.1"/>
    </source>
</evidence>
<feature type="signal peptide" evidence="1">
    <location>
        <begin position="1"/>
        <end position="22"/>
    </location>
</feature>
<evidence type="ECO:0000313" key="3">
    <source>
        <dbReference type="Proteomes" id="UP000434850"/>
    </source>
</evidence>
<dbReference type="SUPFAM" id="SSF54427">
    <property type="entry name" value="NTF2-like"/>
    <property type="match status" value="1"/>
</dbReference>
<keyword evidence="1" id="KW-0732">Signal</keyword>
<gene>
    <name evidence="2" type="ORF">GO816_03785</name>
</gene>
<reference evidence="2 3" key="1">
    <citation type="submission" date="2019-12" db="EMBL/GenBank/DDBJ databases">
        <title>Mucilaginibacter sp. HME9299 genome sequencing and assembly.</title>
        <authorList>
            <person name="Kang H."/>
            <person name="Kim H."/>
            <person name="Joh K."/>
        </authorList>
    </citation>
    <scope>NUCLEOTIDE SEQUENCE [LARGE SCALE GENOMIC DNA]</scope>
    <source>
        <strain evidence="2 3">HME9299</strain>
    </source>
</reference>
<evidence type="ECO:0000256" key="1">
    <source>
        <dbReference type="SAM" id="SignalP"/>
    </source>
</evidence>
<proteinExistence type="predicted"/>
<evidence type="ECO:0008006" key="4">
    <source>
        <dbReference type="Google" id="ProtNLM"/>
    </source>
</evidence>